<accession>A0A7J7K301</accession>
<name>A0A7J7K301_BUGNE</name>
<reference evidence="1" key="1">
    <citation type="submission" date="2020-06" db="EMBL/GenBank/DDBJ databases">
        <title>Draft genome of Bugula neritina, a colonial animal packing powerful symbionts and potential medicines.</title>
        <authorList>
            <person name="Rayko M."/>
        </authorList>
    </citation>
    <scope>NUCLEOTIDE SEQUENCE [LARGE SCALE GENOMIC DNA]</scope>
    <source>
        <strain evidence="1">Kwan_BN1</strain>
    </source>
</reference>
<dbReference type="Proteomes" id="UP000593567">
    <property type="component" value="Unassembled WGS sequence"/>
</dbReference>
<dbReference type="SUPFAM" id="SSF48113">
    <property type="entry name" value="Heme-dependent peroxidases"/>
    <property type="match status" value="1"/>
</dbReference>
<dbReference type="AlphaFoldDB" id="A0A7J7K301"/>
<dbReference type="InterPro" id="IPR010255">
    <property type="entry name" value="Haem_peroxidase_sf"/>
</dbReference>
<protein>
    <submittedName>
        <fullName evidence="1">Uncharacterized protein</fullName>
    </submittedName>
</protein>
<dbReference type="GO" id="GO:0004601">
    <property type="term" value="F:peroxidase activity"/>
    <property type="evidence" value="ECO:0007669"/>
    <property type="project" value="InterPro"/>
</dbReference>
<dbReference type="Gene3D" id="1.10.420.10">
    <property type="entry name" value="Peroxidase, domain 2"/>
    <property type="match status" value="1"/>
</dbReference>
<dbReference type="GO" id="GO:0006979">
    <property type="term" value="P:response to oxidative stress"/>
    <property type="evidence" value="ECO:0007669"/>
    <property type="project" value="InterPro"/>
</dbReference>
<dbReference type="GO" id="GO:0020037">
    <property type="term" value="F:heme binding"/>
    <property type="evidence" value="ECO:0007669"/>
    <property type="project" value="InterPro"/>
</dbReference>
<dbReference type="EMBL" id="VXIV02001497">
    <property type="protein sequence ID" value="KAF6032597.1"/>
    <property type="molecule type" value="Genomic_DNA"/>
</dbReference>
<sequence>MDSAHTLGDAKAAASGFEGMFTEHSQWLDNEYYTDMIRRAKKWRQVSVGQRGSQPKWQWVRPAKNGSLIFFF</sequence>
<proteinExistence type="predicted"/>
<gene>
    <name evidence="1" type="ORF">EB796_009198</name>
</gene>
<organism evidence="1 2">
    <name type="scientific">Bugula neritina</name>
    <name type="common">Brown bryozoan</name>
    <name type="synonym">Sertularia neritina</name>
    <dbReference type="NCBI Taxonomy" id="10212"/>
    <lineage>
        <taxon>Eukaryota</taxon>
        <taxon>Metazoa</taxon>
        <taxon>Spiralia</taxon>
        <taxon>Lophotrochozoa</taxon>
        <taxon>Bryozoa</taxon>
        <taxon>Gymnolaemata</taxon>
        <taxon>Cheilostomatida</taxon>
        <taxon>Flustrina</taxon>
        <taxon>Buguloidea</taxon>
        <taxon>Bugulidae</taxon>
        <taxon>Bugula</taxon>
    </lineage>
</organism>
<evidence type="ECO:0000313" key="1">
    <source>
        <dbReference type="EMBL" id="KAF6032597.1"/>
    </source>
</evidence>
<comment type="caution">
    <text evidence="1">The sequence shown here is derived from an EMBL/GenBank/DDBJ whole genome shotgun (WGS) entry which is preliminary data.</text>
</comment>
<evidence type="ECO:0000313" key="2">
    <source>
        <dbReference type="Proteomes" id="UP000593567"/>
    </source>
</evidence>
<keyword evidence="2" id="KW-1185">Reference proteome</keyword>